<organism evidence="2 3">
    <name type="scientific">Streptomyces asoensis</name>
    <dbReference type="NCBI Taxonomy" id="249586"/>
    <lineage>
        <taxon>Bacteria</taxon>
        <taxon>Bacillati</taxon>
        <taxon>Actinomycetota</taxon>
        <taxon>Actinomycetes</taxon>
        <taxon>Kitasatosporales</taxon>
        <taxon>Streptomycetaceae</taxon>
        <taxon>Streptomyces</taxon>
    </lineage>
</organism>
<reference evidence="2" key="1">
    <citation type="submission" date="2020-03" db="EMBL/GenBank/DDBJ databases">
        <title>Molecular networking-based the target discovery of potent antiproliferative macrolactams: 5/6/7/16 polycyclic ansamycins and glycosylated trienomycin from Streptomyces cacaoi subsp. asoensis.</title>
        <authorList>
            <person name="Liu L.-L."/>
        </authorList>
    </citation>
    <scope>NUCLEOTIDE SEQUENCE [LARGE SCALE GENOMIC DNA]</scope>
    <source>
        <strain evidence="2">H2S5</strain>
    </source>
</reference>
<feature type="signal peptide" evidence="1">
    <location>
        <begin position="1"/>
        <end position="28"/>
    </location>
</feature>
<keyword evidence="1" id="KW-0732">Signal</keyword>
<name>A0A6M4WND8_9ACTN</name>
<protein>
    <recommendedName>
        <fullName evidence="4">Secreted protein</fullName>
    </recommendedName>
</protein>
<dbReference type="EMBL" id="CP049838">
    <property type="protein sequence ID" value="QJT01658.1"/>
    <property type="molecule type" value="Genomic_DNA"/>
</dbReference>
<dbReference type="AlphaFoldDB" id="A0A6M4WND8"/>
<evidence type="ECO:0008006" key="4">
    <source>
        <dbReference type="Google" id="ProtNLM"/>
    </source>
</evidence>
<evidence type="ECO:0000256" key="1">
    <source>
        <dbReference type="SAM" id="SignalP"/>
    </source>
</evidence>
<accession>A0A6M4WND8</accession>
<gene>
    <name evidence="2" type="ORF">G9272_16175</name>
</gene>
<evidence type="ECO:0000313" key="2">
    <source>
        <dbReference type="EMBL" id="QJT01658.1"/>
    </source>
</evidence>
<dbReference type="Proteomes" id="UP000502665">
    <property type="component" value="Chromosome"/>
</dbReference>
<evidence type="ECO:0000313" key="3">
    <source>
        <dbReference type="Proteomes" id="UP000502665"/>
    </source>
</evidence>
<proteinExistence type="predicted"/>
<keyword evidence="3" id="KW-1185">Reference proteome</keyword>
<sequence length="151" mass="16170">MRRPIRRFLTVAAVTFGAAAMAVGPASAAPNWQAWVRPDDSVCGGTDNHSVSTKVIFQTCLVINHSNDTMQAVLLVRNNATVNITMTSSYVHSAWDVDPDAHCVEKVLPAGQLLACYGETSPYISGENVGWGGITYNGVSDKTPPAYQTMP</sequence>
<feature type="chain" id="PRO_5026778551" description="Secreted protein" evidence="1">
    <location>
        <begin position="29"/>
        <end position="151"/>
    </location>
</feature>
<dbReference type="RefSeq" id="WP_171397217.1">
    <property type="nucleotide sequence ID" value="NZ_CP049838.1"/>
</dbReference>